<evidence type="ECO:0000313" key="4">
    <source>
        <dbReference type="EMBL" id="KAG7532043.1"/>
    </source>
</evidence>
<evidence type="ECO:0008006" key="6">
    <source>
        <dbReference type="Google" id="ProtNLM"/>
    </source>
</evidence>
<protein>
    <recommendedName>
        <fullName evidence="6">Threonyl/alanyl tRNA synthetase SAD domain-containing protein</fullName>
    </recommendedName>
</protein>
<evidence type="ECO:0000256" key="1">
    <source>
        <dbReference type="ARBA" id="ARBA00022723"/>
    </source>
</evidence>
<feature type="region of interest" description="Disordered" evidence="3">
    <location>
        <begin position="128"/>
        <end position="158"/>
    </location>
</feature>
<name>A0A8K0JK08_9TREE</name>
<evidence type="ECO:0000313" key="5">
    <source>
        <dbReference type="Proteomes" id="UP000812966"/>
    </source>
</evidence>
<comment type="caution">
    <text evidence="4">The sequence shown here is derived from an EMBL/GenBank/DDBJ whole genome shotgun (WGS) entry which is preliminary data.</text>
</comment>
<dbReference type="AlphaFoldDB" id="A0A8K0JK08"/>
<accession>A0A8K0JK08</accession>
<proteinExistence type="predicted"/>
<evidence type="ECO:0000256" key="2">
    <source>
        <dbReference type="ARBA" id="ARBA00022833"/>
    </source>
</evidence>
<dbReference type="EMBL" id="JABELV010000076">
    <property type="protein sequence ID" value="KAG7532043.1"/>
    <property type="molecule type" value="Genomic_DNA"/>
</dbReference>
<dbReference type="Proteomes" id="UP000812966">
    <property type="component" value="Unassembled WGS sequence"/>
</dbReference>
<keyword evidence="2" id="KW-0862">Zinc</keyword>
<dbReference type="PANTHER" id="PTHR43462:SF1">
    <property type="entry name" value="ALANYL-TRNA EDITING PROTEIN AARSD1"/>
    <property type="match status" value="1"/>
</dbReference>
<dbReference type="GO" id="GO:0002196">
    <property type="term" value="F:Ser-tRNA(Ala) deacylase activity"/>
    <property type="evidence" value="ECO:0007669"/>
    <property type="project" value="TreeGrafter"/>
</dbReference>
<dbReference type="SUPFAM" id="SSF50447">
    <property type="entry name" value="Translation proteins"/>
    <property type="match status" value="1"/>
</dbReference>
<dbReference type="SUPFAM" id="SSF55186">
    <property type="entry name" value="ThrRS/AlaRS common domain"/>
    <property type="match status" value="1"/>
</dbReference>
<dbReference type="GO" id="GO:0046872">
    <property type="term" value="F:metal ion binding"/>
    <property type="evidence" value="ECO:0007669"/>
    <property type="project" value="UniProtKB-KW"/>
</dbReference>
<dbReference type="InterPro" id="IPR009000">
    <property type="entry name" value="Transl_B-barrel_sf"/>
</dbReference>
<dbReference type="InterPro" id="IPR051335">
    <property type="entry name" value="Alanyl-tRNA_Editing_Enzymes"/>
</dbReference>
<dbReference type="InterPro" id="IPR018163">
    <property type="entry name" value="Thr/Ala-tRNA-synth_IIc_edit"/>
</dbReference>
<reference evidence="4" key="1">
    <citation type="submission" date="2020-04" db="EMBL/GenBank/DDBJ databases">
        <title>Analysis of mating type loci in Filobasidium floriforme.</title>
        <authorList>
            <person name="Nowrousian M."/>
        </authorList>
    </citation>
    <scope>NUCLEOTIDE SEQUENCE</scope>
    <source>
        <strain evidence="4">CBS 6242</strain>
    </source>
</reference>
<dbReference type="Gene3D" id="3.30.980.10">
    <property type="entry name" value="Threonyl-trna Synthetase, Chain A, domain 2"/>
    <property type="match status" value="1"/>
</dbReference>
<gene>
    <name evidence="4" type="ORF">FFLO_03918</name>
</gene>
<dbReference type="GO" id="GO:0000166">
    <property type="term" value="F:nucleotide binding"/>
    <property type="evidence" value="ECO:0007669"/>
    <property type="project" value="InterPro"/>
</dbReference>
<dbReference type="PANTHER" id="PTHR43462">
    <property type="entry name" value="ALANYL-TRNA EDITING PROTEIN"/>
    <property type="match status" value="1"/>
</dbReference>
<feature type="compositionally biased region" description="Polar residues" evidence="3">
    <location>
        <begin position="135"/>
        <end position="145"/>
    </location>
</feature>
<evidence type="ECO:0000256" key="3">
    <source>
        <dbReference type="SAM" id="MobiDB-lite"/>
    </source>
</evidence>
<organism evidence="4 5">
    <name type="scientific">Filobasidium floriforme</name>
    <dbReference type="NCBI Taxonomy" id="5210"/>
    <lineage>
        <taxon>Eukaryota</taxon>
        <taxon>Fungi</taxon>
        <taxon>Dikarya</taxon>
        <taxon>Basidiomycota</taxon>
        <taxon>Agaricomycotina</taxon>
        <taxon>Tremellomycetes</taxon>
        <taxon>Filobasidiales</taxon>
        <taxon>Filobasidiaceae</taxon>
        <taxon>Filobasidium</taxon>
    </lineage>
</organism>
<keyword evidence="1" id="KW-0479">Metal-binding</keyword>
<sequence>MSESNDTPIPASLASPHALTSYHTFHSDLPPSNVPEGYYRFHPHLKPETFPETKIVGLLACQRDPYLRELKGVEVVQAKKAEVGKKGKDERKKKSKLKGDVKKEDADGVEKVVEGEVWEVELKDTVLFPEGGGQPNDTGTFTIHPSSDSTSHSDSDTQGPIELKVINVQRTGLSAVHHVLVPKDLQAKVGSGDVGEVLKPGVRVDMKVDWERRWDHMTQHTAQHLLSALLDTHFSLPTLSWALPAHPSTDPCYVELPRGLSKEEVEKVEGMCNELVTRNWGARAGLAEDGEKEEGGVKGDTRVWIESRLQGQSSVAQSGTVTPAQTDAGEVPGDVQKEMEGLGISSGAEGGVVEYGDRESRGLPKDYEGGVIRTAVIDGIDRSRKSRLFRQPYLSKIQIMHVLPTTASKPSPKPTRLYMVAGARAHRHLLQASKQLTTTSIPLGCARNEVAMRVAQREDQRKEATRLEGRLREALARAEGRAIIWKQDAEGVWKAKVERSEESTHDFEFMQSLANYAQDHLINEIATSSSPAQGKDASSPSFVLVVVSNPDPVWLNKTHQAGGAFLQITSSPPDLAKQAGDGVKLALDGLGVKGRVKGGGAKGKFMGKVAGGWSARDADAAKDVVGE</sequence>
<dbReference type="Gene3D" id="2.40.30.130">
    <property type="match status" value="1"/>
</dbReference>
<keyword evidence="5" id="KW-1185">Reference proteome</keyword>